<dbReference type="Pfam" id="PF08032">
    <property type="entry name" value="SpoU_sub_bind"/>
    <property type="match status" value="1"/>
</dbReference>
<dbReference type="InterPro" id="IPR029026">
    <property type="entry name" value="tRNA_m1G_MTases_N"/>
</dbReference>
<reference evidence="4 5" key="1">
    <citation type="submission" date="2016-11" db="EMBL/GenBank/DDBJ databases">
        <authorList>
            <person name="Jaros S."/>
            <person name="Januszkiewicz K."/>
            <person name="Wedrychowicz H."/>
        </authorList>
    </citation>
    <scope>NUCLEOTIDE SEQUENCE [LARGE SCALE GENOMIC DNA]</scope>
    <source>
        <strain evidence="4 5">DSM 9705</strain>
    </source>
</reference>
<evidence type="ECO:0000256" key="1">
    <source>
        <dbReference type="ARBA" id="ARBA00022603"/>
    </source>
</evidence>
<dbReference type="PANTHER" id="PTHR46429:SF1">
    <property type="entry name" value="23S RRNA (GUANOSINE-2'-O-)-METHYLTRANSFERASE RLMB"/>
    <property type="match status" value="1"/>
</dbReference>
<name>A0A1M5VA29_9BACT</name>
<dbReference type="GO" id="GO:0006396">
    <property type="term" value="P:RNA processing"/>
    <property type="evidence" value="ECO:0007669"/>
    <property type="project" value="InterPro"/>
</dbReference>
<accession>A0A1M5VA29</accession>
<dbReference type="InterPro" id="IPR029028">
    <property type="entry name" value="Alpha/beta_knot_MTases"/>
</dbReference>
<dbReference type="OrthoDB" id="9785673at2"/>
<dbReference type="Gene3D" id="3.40.1280.10">
    <property type="match status" value="1"/>
</dbReference>
<dbReference type="STRING" id="1121409.SAMN02745124_01607"/>
<dbReference type="GO" id="GO:0005829">
    <property type="term" value="C:cytosol"/>
    <property type="evidence" value="ECO:0007669"/>
    <property type="project" value="TreeGrafter"/>
</dbReference>
<evidence type="ECO:0000259" key="3">
    <source>
        <dbReference type="SMART" id="SM00967"/>
    </source>
</evidence>
<evidence type="ECO:0000256" key="2">
    <source>
        <dbReference type="ARBA" id="ARBA00022679"/>
    </source>
</evidence>
<dbReference type="Proteomes" id="UP000184139">
    <property type="component" value="Unassembled WGS sequence"/>
</dbReference>
<dbReference type="InterPro" id="IPR029064">
    <property type="entry name" value="Ribosomal_eL30-like_sf"/>
</dbReference>
<dbReference type="NCBIfam" id="TIGR00186">
    <property type="entry name" value="rRNA_methyl_3"/>
    <property type="match status" value="1"/>
</dbReference>
<dbReference type="InterPro" id="IPR013123">
    <property type="entry name" value="SpoU_subst-bd"/>
</dbReference>
<dbReference type="GO" id="GO:0003723">
    <property type="term" value="F:RNA binding"/>
    <property type="evidence" value="ECO:0007669"/>
    <property type="project" value="InterPro"/>
</dbReference>
<dbReference type="GO" id="GO:0008173">
    <property type="term" value="F:RNA methyltransferase activity"/>
    <property type="evidence" value="ECO:0007669"/>
    <property type="project" value="InterPro"/>
</dbReference>
<dbReference type="PANTHER" id="PTHR46429">
    <property type="entry name" value="23S RRNA (GUANOSINE-2'-O-)-METHYLTRANSFERASE RLMB"/>
    <property type="match status" value="1"/>
</dbReference>
<keyword evidence="2 4" id="KW-0808">Transferase</keyword>
<dbReference type="SUPFAM" id="SSF55315">
    <property type="entry name" value="L30e-like"/>
    <property type="match status" value="1"/>
</dbReference>
<dbReference type="AlphaFoldDB" id="A0A1M5VA29"/>
<evidence type="ECO:0000313" key="4">
    <source>
        <dbReference type="EMBL" id="SHH72051.1"/>
    </source>
</evidence>
<dbReference type="EMBL" id="FQXS01000007">
    <property type="protein sequence ID" value="SHH72051.1"/>
    <property type="molecule type" value="Genomic_DNA"/>
</dbReference>
<protein>
    <submittedName>
        <fullName evidence="4">23S rRNA (Guanosine2251-2'-O)-methyltransferase</fullName>
    </submittedName>
</protein>
<dbReference type="CDD" id="cd18103">
    <property type="entry name" value="SpoU-like_RlmB"/>
    <property type="match status" value="1"/>
</dbReference>
<gene>
    <name evidence="4" type="ORF">SAMN02745124_01607</name>
</gene>
<dbReference type="InterPro" id="IPR001537">
    <property type="entry name" value="SpoU_MeTrfase"/>
</dbReference>
<dbReference type="Pfam" id="PF00588">
    <property type="entry name" value="SpoU_methylase"/>
    <property type="match status" value="1"/>
</dbReference>
<proteinExistence type="predicted"/>
<sequence>MTEPRRKERPRTGEQRIRYSEDLLWGVHSVTEAMRRDPERITELILQKDRQGNRWQELIESARAAGIKCSFTQRIKITGSPEGNINHQGVVARGSAARLMPFDDLLALFSEAVAAGQRPRLLACDSLQDPHNLGAIIRSAHAAGVRFVITTRERSAPLGGTAAKAAAGALSLVHLCQVTNLAGALQSLKKAGAWVFGAVRDEAAESIYQTDFDLPVCLVVGNEGQGIRPLVRRHCDRLVTIPMAGGMESLNSSVAGAVIMFEMHRQSLLVHKGDQPR</sequence>
<feature type="domain" description="RNA 2-O ribose methyltransferase substrate binding" evidence="3">
    <location>
        <begin position="23"/>
        <end position="100"/>
    </location>
</feature>
<dbReference type="GO" id="GO:0032259">
    <property type="term" value="P:methylation"/>
    <property type="evidence" value="ECO:0007669"/>
    <property type="project" value="UniProtKB-KW"/>
</dbReference>
<dbReference type="SUPFAM" id="SSF75217">
    <property type="entry name" value="alpha/beta knot"/>
    <property type="match status" value="1"/>
</dbReference>
<dbReference type="Gene3D" id="3.30.1330.30">
    <property type="match status" value="1"/>
</dbReference>
<dbReference type="RefSeq" id="WP_073374984.1">
    <property type="nucleotide sequence ID" value="NZ_FQXS01000007.1"/>
</dbReference>
<keyword evidence="1 4" id="KW-0489">Methyltransferase</keyword>
<evidence type="ECO:0000313" key="5">
    <source>
        <dbReference type="Proteomes" id="UP000184139"/>
    </source>
</evidence>
<dbReference type="SMART" id="SM00967">
    <property type="entry name" value="SpoU_sub_bind"/>
    <property type="match status" value="1"/>
</dbReference>
<dbReference type="InterPro" id="IPR004441">
    <property type="entry name" value="rRNA_MeTrfase_TrmH"/>
</dbReference>
<organism evidence="4 5">
    <name type="scientific">Desulfofustis glycolicus DSM 9705</name>
    <dbReference type="NCBI Taxonomy" id="1121409"/>
    <lineage>
        <taxon>Bacteria</taxon>
        <taxon>Pseudomonadati</taxon>
        <taxon>Thermodesulfobacteriota</taxon>
        <taxon>Desulfobulbia</taxon>
        <taxon>Desulfobulbales</taxon>
        <taxon>Desulfocapsaceae</taxon>
        <taxon>Desulfofustis</taxon>
    </lineage>
</organism>
<keyword evidence="5" id="KW-1185">Reference proteome</keyword>